<protein>
    <submittedName>
        <fullName evidence="1">Uncharacterized protein</fullName>
    </submittedName>
</protein>
<accession>D7GY18</accession>
<organism evidence="1 2">
    <name type="scientific">Tribolium castaneum</name>
    <name type="common">Red flour beetle</name>
    <dbReference type="NCBI Taxonomy" id="7070"/>
    <lineage>
        <taxon>Eukaryota</taxon>
        <taxon>Metazoa</taxon>
        <taxon>Ecdysozoa</taxon>
        <taxon>Arthropoda</taxon>
        <taxon>Hexapoda</taxon>
        <taxon>Insecta</taxon>
        <taxon>Pterygota</taxon>
        <taxon>Neoptera</taxon>
        <taxon>Endopterygota</taxon>
        <taxon>Coleoptera</taxon>
        <taxon>Polyphaga</taxon>
        <taxon>Cucujiformia</taxon>
        <taxon>Tenebrionidae</taxon>
        <taxon>Tenebrionidae incertae sedis</taxon>
        <taxon>Tribolium</taxon>
    </lineage>
</organism>
<evidence type="ECO:0000313" key="2">
    <source>
        <dbReference type="Proteomes" id="UP000007266"/>
    </source>
</evidence>
<dbReference type="InParanoid" id="D7GY18"/>
<sequence>MYSIYPSIRCGPGPHRPSSERLFCCLNPRPLNLINGVLTRLSDPTIQTLKYVLNSHPVVCFGGGGESPADVLQPVKLRILSTLMDECANSAWAAATAAAAHLPCFRALRLFYMQGTCCRKHEGGHMEGTHSQN</sequence>
<reference evidence="1 2" key="1">
    <citation type="journal article" date="2008" name="Nature">
        <title>The genome of the model beetle and pest Tribolium castaneum.</title>
        <authorList>
            <consortium name="Tribolium Genome Sequencing Consortium"/>
            <person name="Richards S."/>
            <person name="Gibbs R.A."/>
            <person name="Weinstock G.M."/>
            <person name="Brown S.J."/>
            <person name="Denell R."/>
            <person name="Beeman R.W."/>
            <person name="Gibbs R."/>
            <person name="Beeman R.W."/>
            <person name="Brown S.J."/>
            <person name="Bucher G."/>
            <person name="Friedrich M."/>
            <person name="Grimmelikhuijzen C.J."/>
            <person name="Klingler M."/>
            <person name="Lorenzen M."/>
            <person name="Richards S."/>
            <person name="Roth S."/>
            <person name="Schroder R."/>
            <person name="Tautz D."/>
            <person name="Zdobnov E.M."/>
            <person name="Muzny D."/>
            <person name="Gibbs R.A."/>
            <person name="Weinstock G.M."/>
            <person name="Attaway T."/>
            <person name="Bell S."/>
            <person name="Buhay C.J."/>
            <person name="Chandrabose M.N."/>
            <person name="Chavez D."/>
            <person name="Clerk-Blankenburg K.P."/>
            <person name="Cree A."/>
            <person name="Dao M."/>
            <person name="Davis C."/>
            <person name="Chacko J."/>
            <person name="Dinh H."/>
            <person name="Dugan-Rocha S."/>
            <person name="Fowler G."/>
            <person name="Garner T.T."/>
            <person name="Garnes J."/>
            <person name="Gnirke A."/>
            <person name="Hawes A."/>
            <person name="Hernandez J."/>
            <person name="Hines S."/>
            <person name="Holder M."/>
            <person name="Hume J."/>
            <person name="Jhangiani S.N."/>
            <person name="Joshi V."/>
            <person name="Khan Z.M."/>
            <person name="Jackson L."/>
            <person name="Kovar C."/>
            <person name="Kowis A."/>
            <person name="Lee S."/>
            <person name="Lewis L.R."/>
            <person name="Margolis J."/>
            <person name="Morgan M."/>
            <person name="Nazareth L.V."/>
            <person name="Nguyen N."/>
            <person name="Okwuonu G."/>
            <person name="Parker D."/>
            <person name="Richards S."/>
            <person name="Ruiz S.J."/>
            <person name="Santibanez J."/>
            <person name="Savard J."/>
            <person name="Scherer S.E."/>
            <person name="Schneider B."/>
            <person name="Sodergren E."/>
            <person name="Tautz D."/>
            <person name="Vattahil S."/>
            <person name="Villasana D."/>
            <person name="White C.S."/>
            <person name="Wright R."/>
            <person name="Park Y."/>
            <person name="Beeman R.W."/>
            <person name="Lord J."/>
            <person name="Oppert B."/>
            <person name="Lorenzen M."/>
            <person name="Brown S."/>
            <person name="Wang L."/>
            <person name="Savard J."/>
            <person name="Tautz D."/>
            <person name="Richards S."/>
            <person name="Weinstock G."/>
            <person name="Gibbs R.A."/>
            <person name="Liu Y."/>
            <person name="Worley K."/>
            <person name="Weinstock G."/>
            <person name="Elsik C.G."/>
            <person name="Reese J.T."/>
            <person name="Elhaik E."/>
            <person name="Landan G."/>
            <person name="Graur D."/>
            <person name="Arensburger P."/>
            <person name="Atkinson P."/>
            <person name="Beeman R.W."/>
            <person name="Beidler J."/>
            <person name="Brown S.J."/>
            <person name="Demuth J.P."/>
            <person name="Drury D.W."/>
            <person name="Du Y.Z."/>
            <person name="Fujiwara H."/>
            <person name="Lorenzen M."/>
            <person name="Maselli V."/>
            <person name="Osanai M."/>
            <person name="Park Y."/>
            <person name="Robertson H.M."/>
            <person name="Tu Z."/>
            <person name="Wang J.J."/>
            <person name="Wang S."/>
            <person name="Richards S."/>
            <person name="Song H."/>
            <person name="Zhang L."/>
            <person name="Sodergren E."/>
            <person name="Werner D."/>
            <person name="Stanke M."/>
            <person name="Morgenstern B."/>
            <person name="Solovyev V."/>
            <person name="Kosarev P."/>
            <person name="Brown G."/>
            <person name="Chen H.C."/>
            <person name="Ermolaeva O."/>
            <person name="Hlavina W."/>
            <person name="Kapustin Y."/>
            <person name="Kiryutin B."/>
            <person name="Kitts P."/>
            <person name="Maglott D."/>
            <person name="Pruitt K."/>
            <person name="Sapojnikov V."/>
            <person name="Souvorov A."/>
            <person name="Mackey A.J."/>
            <person name="Waterhouse R.M."/>
            <person name="Wyder S."/>
            <person name="Zdobnov E.M."/>
            <person name="Zdobnov E.M."/>
            <person name="Wyder S."/>
            <person name="Kriventseva E.V."/>
            <person name="Kadowaki T."/>
            <person name="Bork P."/>
            <person name="Aranda M."/>
            <person name="Bao R."/>
            <person name="Beermann A."/>
            <person name="Berns N."/>
            <person name="Bolognesi R."/>
            <person name="Bonneton F."/>
            <person name="Bopp D."/>
            <person name="Brown S.J."/>
            <person name="Bucher G."/>
            <person name="Butts T."/>
            <person name="Chaumot A."/>
            <person name="Denell R.E."/>
            <person name="Ferrier D.E."/>
            <person name="Friedrich M."/>
            <person name="Gordon C.M."/>
            <person name="Jindra M."/>
            <person name="Klingler M."/>
            <person name="Lan Q."/>
            <person name="Lattorff H.M."/>
            <person name="Laudet V."/>
            <person name="von Levetsow C."/>
            <person name="Liu Z."/>
            <person name="Lutz R."/>
            <person name="Lynch J.A."/>
            <person name="da Fonseca R.N."/>
            <person name="Posnien N."/>
            <person name="Reuter R."/>
            <person name="Roth S."/>
            <person name="Savard J."/>
            <person name="Schinko J.B."/>
            <person name="Schmitt C."/>
            <person name="Schoppmeier M."/>
            <person name="Schroder R."/>
            <person name="Shippy T.D."/>
            <person name="Simonnet F."/>
            <person name="Marques-Souza H."/>
            <person name="Tautz D."/>
            <person name="Tomoyasu Y."/>
            <person name="Trauner J."/>
            <person name="Van der Zee M."/>
            <person name="Vervoort M."/>
            <person name="Wittkopp N."/>
            <person name="Wimmer E.A."/>
            <person name="Yang X."/>
            <person name="Jones A.K."/>
            <person name="Sattelle D.B."/>
            <person name="Ebert P.R."/>
            <person name="Nelson D."/>
            <person name="Scott J.G."/>
            <person name="Beeman R.W."/>
            <person name="Muthukrishnan S."/>
            <person name="Kramer K.J."/>
            <person name="Arakane Y."/>
            <person name="Beeman R.W."/>
            <person name="Zhu Q."/>
            <person name="Hogenkamp D."/>
            <person name="Dixit R."/>
            <person name="Oppert B."/>
            <person name="Jiang H."/>
            <person name="Zou Z."/>
            <person name="Marshall J."/>
            <person name="Elpidina E."/>
            <person name="Vinokurov K."/>
            <person name="Oppert C."/>
            <person name="Zou Z."/>
            <person name="Evans J."/>
            <person name="Lu Z."/>
            <person name="Zhao P."/>
            <person name="Sumathipala N."/>
            <person name="Altincicek B."/>
            <person name="Vilcinskas A."/>
            <person name="Williams M."/>
            <person name="Hultmark D."/>
            <person name="Hetru C."/>
            <person name="Jiang H."/>
            <person name="Grimmelikhuijzen C.J."/>
            <person name="Hauser F."/>
            <person name="Cazzamali G."/>
            <person name="Williamson M."/>
            <person name="Park Y."/>
            <person name="Li B."/>
            <person name="Tanaka Y."/>
            <person name="Predel R."/>
            <person name="Neupert S."/>
            <person name="Schachtner J."/>
            <person name="Verleyen P."/>
            <person name="Raible F."/>
            <person name="Bork P."/>
            <person name="Friedrich M."/>
            <person name="Walden K.K."/>
            <person name="Robertson H.M."/>
            <person name="Angeli S."/>
            <person name="Foret S."/>
            <person name="Bucher G."/>
            <person name="Schuetz S."/>
            <person name="Maleszka R."/>
            <person name="Wimmer E.A."/>
            <person name="Beeman R.W."/>
            <person name="Lorenzen M."/>
            <person name="Tomoyasu Y."/>
            <person name="Miller S.C."/>
            <person name="Grossmann D."/>
            <person name="Bucher G."/>
        </authorList>
    </citation>
    <scope>NUCLEOTIDE SEQUENCE [LARGE SCALE GENOMIC DNA]</scope>
    <source>
        <strain evidence="1 2">Georgia GA2</strain>
    </source>
</reference>
<dbReference type="HOGENOM" id="CLU_1909368_0_0_1"/>
<name>D7GY18_TRICA</name>
<dbReference type="EMBL" id="KQ971541">
    <property type="protein sequence ID" value="EFA13660.1"/>
    <property type="molecule type" value="Genomic_DNA"/>
</dbReference>
<keyword evidence="2" id="KW-1185">Reference proteome</keyword>
<dbReference type="AlphaFoldDB" id="D7GY18"/>
<evidence type="ECO:0000313" key="1">
    <source>
        <dbReference type="EMBL" id="EFA13660.1"/>
    </source>
</evidence>
<dbReference type="Proteomes" id="UP000007266">
    <property type="component" value="Unassembled WGS sequence"/>
</dbReference>
<reference evidence="1 2" key="2">
    <citation type="journal article" date="2010" name="Nucleic Acids Res.">
        <title>BeetleBase in 2010: revisions to provide comprehensive genomic information for Tribolium castaneum.</title>
        <authorList>
            <person name="Kim H.S."/>
            <person name="Murphy T."/>
            <person name="Xia J."/>
            <person name="Caragea D."/>
            <person name="Park Y."/>
            <person name="Beeman R.W."/>
            <person name="Lorenzen M.D."/>
            <person name="Butcher S."/>
            <person name="Manak J.R."/>
            <person name="Brown S.J."/>
        </authorList>
    </citation>
    <scope>NUCLEOTIDE SEQUENCE [LARGE SCALE GENOMIC DNA]</scope>
    <source>
        <strain evidence="1 2">Georgia GA2</strain>
    </source>
</reference>
<proteinExistence type="predicted"/>
<gene>
    <name evidence="1" type="primary">GLEAN_10891</name>
    <name evidence="1" type="ORF">TcasGA2_TC010891</name>
</gene>